<proteinExistence type="predicted"/>
<feature type="region of interest" description="Disordered" evidence="1">
    <location>
        <begin position="1"/>
        <end position="40"/>
    </location>
</feature>
<comment type="caution">
    <text evidence="2">The sequence shown here is derived from an EMBL/GenBank/DDBJ whole genome shotgun (WGS) entry which is preliminary data.</text>
</comment>
<organism evidence="2 3">
    <name type="scientific">Zancudomyces culisetae</name>
    <name type="common">Gut fungus</name>
    <name type="synonym">Smittium culisetae</name>
    <dbReference type="NCBI Taxonomy" id="1213189"/>
    <lineage>
        <taxon>Eukaryota</taxon>
        <taxon>Fungi</taxon>
        <taxon>Fungi incertae sedis</taxon>
        <taxon>Zoopagomycota</taxon>
        <taxon>Kickxellomycotina</taxon>
        <taxon>Harpellomycetes</taxon>
        <taxon>Harpellales</taxon>
        <taxon>Legeriomycetaceae</taxon>
        <taxon>Zancudomyces</taxon>
    </lineage>
</organism>
<sequence>MIGDRTEPMDMGVEAKTKNKNKDKDKTRDKDENKNELNEYRRLKESLIDKKNRLSIISKLSEESGCFRESSISQSRTRDKRDISNTKYMDKTNFFHEHKQKIRVSYGKPEHPELKKKTEDTGEGRSVEEFCVSLEEVAQKNNEKGRTTISKADGNKLLQTTCFSCFKTTKNANVLNKVKKVGLKIFLMDFLRPKDENTSVDKDKEKQRQKAKEKNNKRYSTLTPNSLGRYCNGTLTCSRTRRMYHTVNFGNDNSTQRRRAKMDFFNDESNLDGVDRESESDETVSERRPITTTAKKCIYIHNNLGAEFHDHEGANTLRKSLAPNQDYGDDGIDSLSIFDHLEPLETNESEFSQDQKGIQIMTACFFMLLSEKNLTVALSCNEIGIFSPESGEIQNWNLFSEKYEEFVNKWGVIKC</sequence>
<evidence type="ECO:0000313" key="2">
    <source>
        <dbReference type="EMBL" id="OMH82134.1"/>
    </source>
</evidence>
<dbReference type="AlphaFoldDB" id="A0A1R1PME5"/>
<name>A0A1R1PME5_ZANCU</name>
<accession>A0A1R1PME5</accession>
<protein>
    <submittedName>
        <fullName evidence="2">Uncharacterized protein</fullName>
    </submittedName>
</protein>
<evidence type="ECO:0000313" key="3">
    <source>
        <dbReference type="Proteomes" id="UP000188320"/>
    </source>
</evidence>
<dbReference type="EMBL" id="LSSK01000734">
    <property type="protein sequence ID" value="OMH82134.1"/>
    <property type="molecule type" value="Genomic_DNA"/>
</dbReference>
<dbReference type="Proteomes" id="UP000188320">
    <property type="component" value="Unassembled WGS sequence"/>
</dbReference>
<feature type="compositionally biased region" description="Basic and acidic residues" evidence="1">
    <location>
        <begin position="196"/>
        <end position="216"/>
    </location>
</feature>
<reference evidence="3" key="1">
    <citation type="submission" date="2017-01" db="EMBL/GenBank/DDBJ databases">
        <authorList>
            <person name="Wang Y."/>
            <person name="White M."/>
            <person name="Kvist S."/>
            <person name="Moncalvo J.-M."/>
        </authorList>
    </citation>
    <scope>NUCLEOTIDE SEQUENCE [LARGE SCALE GENOMIC DNA]</scope>
    <source>
        <strain evidence="3">COL-18-3</strain>
    </source>
</reference>
<keyword evidence="3" id="KW-1185">Reference proteome</keyword>
<evidence type="ECO:0000256" key="1">
    <source>
        <dbReference type="SAM" id="MobiDB-lite"/>
    </source>
</evidence>
<gene>
    <name evidence="2" type="ORF">AX774_g4405</name>
</gene>
<feature type="region of interest" description="Disordered" evidence="1">
    <location>
        <begin position="196"/>
        <end position="221"/>
    </location>
</feature>